<feature type="binding site" evidence="8">
    <location>
        <position position="389"/>
    </location>
    <ligand>
        <name>phosphoenolpyruvate</name>
        <dbReference type="ChEBI" id="CHEBI:58702"/>
    </ligand>
</feature>
<evidence type="ECO:0000313" key="11">
    <source>
        <dbReference type="Proteomes" id="UP000007962"/>
    </source>
</evidence>
<feature type="binding site" evidence="8">
    <location>
        <position position="317"/>
    </location>
    <ligand>
        <name>3-phosphoshikimate</name>
        <dbReference type="ChEBI" id="CHEBI:145989"/>
    </ligand>
</feature>
<evidence type="ECO:0000256" key="2">
    <source>
        <dbReference type="ARBA" id="ARBA00009948"/>
    </source>
</evidence>
<comment type="pathway">
    <text evidence="1 8">Metabolic intermediate biosynthesis; chorismate biosynthesis; chorismate from D-erythrose 4-phosphate and phosphoenolpyruvate: step 6/7.</text>
</comment>
<feature type="binding site" evidence="8">
    <location>
        <position position="34"/>
    </location>
    <ligand>
        <name>3-phosphoshikimate</name>
        <dbReference type="ChEBI" id="CHEBI:145989"/>
    </ligand>
</feature>
<dbReference type="InterPro" id="IPR036968">
    <property type="entry name" value="Enolpyruvate_Tfrase_sf"/>
</dbReference>
<evidence type="ECO:0000256" key="4">
    <source>
        <dbReference type="ARBA" id="ARBA00022605"/>
    </source>
</evidence>
<dbReference type="NCBIfam" id="TIGR01356">
    <property type="entry name" value="aroA"/>
    <property type="match status" value="1"/>
</dbReference>
<dbReference type="Pfam" id="PF00275">
    <property type="entry name" value="EPSP_synthase"/>
    <property type="match status" value="1"/>
</dbReference>
<feature type="binding site" evidence="8">
    <location>
        <position position="29"/>
    </location>
    <ligand>
        <name>phosphoenolpyruvate</name>
        <dbReference type="ChEBI" id="CHEBI:58702"/>
    </ligand>
</feature>
<dbReference type="GO" id="GO:0005737">
    <property type="term" value="C:cytoplasm"/>
    <property type="evidence" value="ECO:0007669"/>
    <property type="project" value="UniProtKB-SubCell"/>
</dbReference>
<dbReference type="AlphaFoldDB" id="C5C1Q5"/>
<gene>
    <name evidence="8" type="primary">aroA</name>
    <name evidence="10" type="ordered locus">Bcav_1263</name>
</gene>
<feature type="binding site" evidence="8">
    <location>
        <position position="202"/>
    </location>
    <ligand>
        <name>3-phosphoshikimate</name>
        <dbReference type="ChEBI" id="CHEBI:145989"/>
    </ligand>
</feature>
<keyword evidence="6 8" id="KW-0057">Aromatic amino acid biosynthesis</keyword>
<dbReference type="PROSITE" id="PS00885">
    <property type="entry name" value="EPSP_SYNTHASE_2"/>
    <property type="match status" value="1"/>
</dbReference>
<feature type="binding site" evidence="8">
    <location>
        <position position="30"/>
    </location>
    <ligand>
        <name>3-phosphoshikimate</name>
        <dbReference type="ChEBI" id="CHEBI:145989"/>
    </ligand>
</feature>
<dbReference type="SUPFAM" id="SSF55205">
    <property type="entry name" value="EPT/RTPC-like"/>
    <property type="match status" value="1"/>
</dbReference>
<keyword evidence="3 8" id="KW-0963">Cytoplasm</keyword>
<evidence type="ECO:0000259" key="9">
    <source>
        <dbReference type="Pfam" id="PF00275"/>
    </source>
</evidence>
<feature type="binding site" evidence="8">
    <location>
        <position position="173"/>
    </location>
    <ligand>
        <name>3-phosphoshikimate</name>
        <dbReference type="ChEBI" id="CHEBI:145989"/>
    </ligand>
</feature>
<dbReference type="CDD" id="cd01556">
    <property type="entry name" value="EPSP_synthase"/>
    <property type="match status" value="1"/>
</dbReference>
<dbReference type="GO" id="GO:0003866">
    <property type="term" value="F:3-phosphoshikimate 1-carboxyvinyltransferase activity"/>
    <property type="evidence" value="ECO:0007669"/>
    <property type="project" value="UniProtKB-UniRule"/>
</dbReference>
<dbReference type="Proteomes" id="UP000007962">
    <property type="component" value="Chromosome"/>
</dbReference>
<feature type="binding site" evidence="8">
    <location>
        <position position="414"/>
    </location>
    <ligand>
        <name>phosphoenolpyruvate</name>
        <dbReference type="ChEBI" id="CHEBI:58702"/>
    </ligand>
</feature>
<evidence type="ECO:0000256" key="5">
    <source>
        <dbReference type="ARBA" id="ARBA00022679"/>
    </source>
</evidence>
<dbReference type="OrthoDB" id="9809920at2"/>
<dbReference type="Gene3D" id="3.65.10.10">
    <property type="entry name" value="Enolpyruvate transferase domain"/>
    <property type="match status" value="2"/>
</dbReference>
<comment type="caution">
    <text evidence="8">Lacks conserved residue(s) required for the propagation of feature annotation.</text>
</comment>
<proteinExistence type="inferred from homology"/>
<dbReference type="InterPro" id="IPR023193">
    <property type="entry name" value="EPSP_synthase_CS"/>
</dbReference>
<dbReference type="InterPro" id="IPR001986">
    <property type="entry name" value="Enolpyruvate_Tfrase_dom"/>
</dbReference>
<keyword evidence="11" id="KW-1185">Reference proteome</keyword>
<accession>C5C1Q5</accession>
<feature type="binding site" evidence="8">
    <location>
        <position position="98"/>
    </location>
    <ligand>
        <name>phosphoenolpyruvate</name>
        <dbReference type="ChEBI" id="CHEBI:58702"/>
    </ligand>
</feature>
<dbReference type="STRING" id="471853.Bcav_1263"/>
<evidence type="ECO:0000256" key="1">
    <source>
        <dbReference type="ARBA" id="ARBA00004811"/>
    </source>
</evidence>
<dbReference type="GO" id="GO:0009423">
    <property type="term" value="P:chorismate biosynthetic process"/>
    <property type="evidence" value="ECO:0007669"/>
    <property type="project" value="UniProtKB-UniRule"/>
</dbReference>
<dbReference type="HOGENOM" id="CLU_024321_0_0_11"/>
<dbReference type="PIRSF" id="PIRSF000505">
    <property type="entry name" value="EPSPS"/>
    <property type="match status" value="1"/>
</dbReference>
<comment type="subunit">
    <text evidence="8">Monomer.</text>
</comment>
<reference evidence="10 11" key="1">
    <citation type="journal article" date="2009" name="Stand. Genomic Sci.">
        <title>Complete genome sequence of Beutenbergia cavernae type strain (HKI 0122).</title>
        <authorList>
            <person name="Land M."/>
            <person name="Pukall R."/>
            <person name="Abt B."/>
            <person name="Goker M."/>
            <person name="Rohde M."/>
            <person name="Glavina Del Rio T."/>
            <person name="Tice H."/>
            <person name="Copeland A."/>
            <person name="Cheng J.F."/>
            <person name="Lucas S."/>
            <person name="Chen F."/>
            <person name="Nolan M."/>
            <person name="Bruce D."/>
            <person name="Goodwin L."/>
            <person name="Pitluck S."/>
            <person name="Ivanova N."/>
            <person name="Mavromatis K."/>
            <person name="Ovchinnikova G."/>
            <person name="Pati A."/>
            <person name="Chen A."/>
            <person name="Palaniappan K."/>
            <person name="Hauser L."/>
            <person name="Chang Y.J."/>
            <person name="Jefferies C.C."/>
            <person name="Saunders E."/>
            <person name="Brettin T."/>
            <person name="Detter J.C."/>
            <person name="Han C."/>
            <person name="Chain P."/>
            <person name="Bristow J."/>
            <person name="Eisen J.A."/>
            <person name="Markowitz V."/>
            <person name="Hugenholtz P."/>
            <person name="Kyrpides N.C."/>
            <person name="Klenk H.P."/>
            <person name="Lapidus A."/>
        </authorList>
    </citation>
    <scope>NUCLEOTIDE SEQUENCE [LARGE SCALE GENOMIC DNA]</scope>
    <source>
        <strain evidence="11">ATCC BAA-8 / DSM 12333 / NBRC 16432</strain>
    </source>
</reference>
<feature type="binding site" evidence="8">
    <location>
        <position position="348"/>
    </location>
    <ligand>
        <name>phosphoenolpyruvate</name>
        <dbReference type="ChEBI" id="CHEBI:58702"/>
    </ligand>
</feature>
<dbReference type="HAMAP" id="MF_00210">
    <property type="entry name" value="EPSP_synth"/>
    <property type="match status" value="1"/>
</dbReference>
<feature type="active site" description="Proton acceptor" evidence="8">
    <location>
        <position position="317"/>
    </location>
</feature>
<dbReference type="FunFam" id="3.65.10.10:FF:000011">
    <property type="entry name" value="3-phosphoshikimate 1-carboxyvinyltransferase"/>
    <property type="match status" value="1"/>
</dbReference>
<evidence type="ECO:0000256" key="7">
    <source>
        <dbReference type="ARBA" id="ARBA00044633"/>
    </source>
</evidence>
<feature type="binding site" evidence="8">
    <location>
        <position position="344"/>
    </location>
    <ligand>
        <name>3-phosphoshikimate</name>
        <dbReference type="ChEBI" id="CHEBI:145989"/>
    </ligand>
</feature>
<dbReference type="GO" id="GO:0008652">
    <property type="term" value="P:amino acid biosynthetic process"/>
    <property type="evidence" value="ECO:0007669"/>
    <property type="project" value="UniProtKB-KW"/>
</dbReference>
<comment type="subcellular location">
    <subcellularLocation>
        <location evidence="8">Cytoplasm</location>
    </subcellularLocation>
</comment>
<keyword evidence="4 8" id="KW-0028">Amino-acid biosynthesis</keyword>
<evidence type="ECO:0000313" key="10">
    <source>
        <dbReference type="EMBL" id="ACQ79523.1"/>
    </source>
</evidence>
<feature type="domain" description="Enolpyruvate transferase" evidence="9">
    <location>
        <begin position="14"/>
        <end position="421"/>
    </location>
</feature>
<feature type="binding site" evidence="8">
    <location>
        <position position="174"/>
    </location>
    <ligand>
        <name>3-phosphoshikimate</name>
        <dbReference type="ChEBI" id="CHEBI:145989"/>
    </ligand>
</feature>
<dbReference type="KEGG" id="bcv:Bcav_1263"/>
<sequence>MSAPPDLDAWPAPTPSAPIDALVDVPGSKSLTNRHLVLAALADAPTTIHAPLHSRDSALMIAALRTLGTGIVELPGGDLAVTPGPVTGGGHVDGGLAGTVMRFVPVVAALADAPVSFDGDPYARNRPMGPVLDALRSLGVGVDDAATPGFLPFTVLPSGAVRGGQLTVDASGSSQFVSALLLSAPRFTDGLDLRHVGATLPSVPHIDMTVALLRAAGVGVDVPEPGHWVVTPGPIRPGDVVVEPDLSNAGPFLAAALAAGGSVRIPRWPARTTQPGDLLPGLLERMGGTVRRDGDVLQVTGTGVVTGIDADLSPAGELTPTIAALAALATTPTTIRGVAHLRGHETDRLAALVAEITRLGGDAEETPDGLVIRPADLHGGRVRSYDDHRMATFGAVLGLAVPGIEVDDVATTAKTLPDFPSMWGRMVGSAGHAR</sequence>
<protein>
    <recommendedName>
        <fullName evidence="8">3-phosphoshikimate 1-carboxyvinyltransferase</fullName>
        <ecNumber evidence="8">2.5.1.19</ecNumber>
    </recommendedName>
    <alternativeName>
        <fullName evidence="8">5-enolpyruvylshikimate-3-phosphate synthase</fullName>
        <shortName evidence="8">EPSP synthase</shortName>
        <shortName evidence="8">EPSPS</shortName>
    </alternativeName>
</protein>
<feature type="binding site" evidence="8">
    <location>
        <position position="29"/>
    </location>
    <ligand>
        <name>3-phosphoshikimate</name>
        <dbReference type="ChEBI" id="CHEBI:145989"/>
    </ligand>
</feature>
<dbReference type="PANTHER" id="PTHR21090">
    <property type="entry name" value="AROM/DEHYDROQUINATE SYNTHASE"/>
    <property type="match status" value="1"/>
</dbReference>
<dbReference type="InterPro" id="IPR006264">
    <property type="entry name" value="EPSP_synthase"/>
</dbReference>
<feature type="binding site" evidence="8">
    <location>
        <position position="175"/>
    </location>
    <ligand>
        <name>3-phosphoshikimate</name>
        <dbReference type="ChEBI" id="CHEBI:145989"/>
    </ligand>
</feature>
<dbReference type="eggNOG" id="COG0128">
    <property type="taxonomic scope" value="Bacteria"/>
</dbReference>
<dbReference type="GO" id="GO:0009073">
    <property type="term" value="P:aromatic amino acid family biosynthetic process"/>
    <property type="evidence" value="ECO:0007669"/>
    <property type="project" value="UniProtKB-KW"/>
</dbReference>
<dbReference type="PANTHER" id="PTHR21090:SF5">
    <property type="entry name" value="PENTAFUNCTIONAL AROM POLYPEPTIDE"/>
    <property type="match status" value="1"/>
</dbReference>
<evidence type="ECO:0000256" key="8">
    <source>
        <dbReference type="HAMAP-Rule" id="MF_00210"/>
    </source>
</evidence>
<comment type="similarity">
    <text evidence="2 8">Belongs to the EPSP synthase family.</text>
</comment>
<evidence type="ECO:0000256" key="3">
    <source>
        <dbReference type="ARBA" id="ARBA00022490"/>
    </source>
</evidence>
<dbReference type="EC" id="2.5.1.19" evidence="8"/>
<comment type="catalytic activity">
    <reaction evidence="7">
        <text>3-phosphoshikimate + phosphoenolpyruvate = 5-O-(1-carboxyvinyl)-3-phosphoshikimate + phosphate</text>
        <dbReference type="Rhea" id="RHEA:21256"/>
        <dbReference type="ChEBI" id="CHEBI:43474"/>
        <dbReference type="ChEBI" id="CHEBI:57701"/>
        <dbReference type="ChEBI" id="CHEBI:58702"/>
        <dbReference type="ChEBI" id="CHEBI:145989"/>
        <dbReference type="EC" id="2.5.1.19"/>
    </reaction>
    <physiologicalReaction direction="left-to-right" evidence="7">
        <dbReference type="Rhea" id="RHEA:21257"/>
    </physiologicalReaction>
</comment>
<feature type="binding site" evidence="8">
    <location>
        <position position="175"/>
    </location>
    <ligand>
        <name>phosphoenolpyruvate</name>
        <dbReference type="ChEBI" id="CHEBI:58702"/>
    </ligand>
</feature>
<organism evidence="10 11">
    <name type="scientific">Beutenbergia cavernae (strain ATCC BAA-8 / DSM 12333 / CCUG 43141 / JCM 11478 / NBRC 16432 / NCIMB 13614 / HKI 0122)</name>
    <dbReference type="NCBI Taxonomy" id="471853"/>
    <lineage>
        <taxon>Bacteria</taxon>
        <taxon>Bacillati</taxon>
        <taxon>Actinomycetota</taxon>
        <taxon>Actinomycetes</taxon>
        <taxon>Micrococcales</taxon>
        <taxon>Beutenbergiaceae</taxon>
        <taxon>Beutenbergia</taxon>
    </lineage>
</organism>
<comment type="function">
    <text evidence="8">Catalyzes the transfer of the enolpyruvyl moiety of phosphoenolpyruvate (PEP) to the 5-hydroxyl of shikimate-3-phosphate (S3P) to produce enolpyruvyl shikimate-3-phosphate and inorganic phosphate.</text>
</comment>
<feature type="binding site" evidence="8">
    <location>
        <position position="126"/>
    </location>
    <ligand>
        <name>phosphoenolpyruvate</name>
        <dbReference type="ChEBI" id="CHEBI:58702"/>
    </ligand>
</feature>
<dbReference type="UniPathway" id="UPA00053">
    <property type="reaction ID" value="UER00089"/>
</dbReference>
<dbReference type="FunFam" id="3.65.10.10:FF:000010">
    <property type="entry name" value="3-phosphoshikimate 1-carboxyvinyltransferase"/>
    <property type="match status" value="1"/>
</dbReference>
<evidence type="ECO:0000256" key="6">
    <source>
        <dbReference type="ARBA" id="ARBA00023141"/>
    </source>
</evidence>
<dbReference type="InterPro" id="IPR013792">
    <property type="entry name" value="RNA3'P_cycl/enolpyr_Trfase_a/b"/>
</dbReference>
<dbReference type="EMBL" id="CP001618">
    <property type="protein sequence ID" value="ACQ79523.1"/>
    <property type="molecule type" value="Genomic_DNA"/>
</dbReference>
<dbReference type="RefSeq" id="WP_015881763.1">
    <property type="nucleotide sequence ID" value="NC_012669.1"/>
</dbReference>
<name>C5C1Q5_BEUC1</name>
<keyword evidence="5 8" id="KW-0808">Transferase</keyword>